<dbReference type="Proteomes" id="UP000236311">
    <property type="component" value="Unassembled WGS sequence"/>
</dbReference>
<sequence>MFNIVELKERIKSIGELTESDRKVLSVVDSF</sequence>
<evidence type="ECO:0000313" key="2">
    <source>
        <dbReference type="Proteomes" id="UP000236311"/>
    </source>
</evidence>
<protein>
    <submittedName>
        <fullName evidence="1">Uncharacterized protein</fullName>
    </submittedName>
</protein>
<name>A0A2K4ZR55_9FIRM</name>
<reference evidence="1 2" key="1">
    <citation type="submission" date="2018-01" db="EMBL/GenBank/DDBJ databases">
        <authorList>
            <person name="Gaut B.S."/>
            <person name="Morton B.R."/>
            <person name="Clegg M.T."/>
            <person name="Duvall M.R."/>
        </authorList>
    </citation>
    <scope>NUCLEOTIDE SEQUENCE [LARGE SCALE GENOMIC DNA]</scope>
    <source>
        <strain evidence="1">GP69</strain>
    </source>
</reference>
<organism evidence="1 2">
    <name type="scientific">Acetatifactor muris</name>
    <dbReference type="NCBI Taxonomy" id="879566"/>
    <lineage>
        <taxon>Bacteria</taxon>
        <taxon>Bacillati</taxon>
        <taxon>Bacillota</taxon>
        <taxon>Clostridia</taxon>
        <taxon>Lachnospirales</taxon>
        <taxon>Lachnospiraceae</taxon>
        <taxon>Acetatifactor</taxon>
    </lineage>
</organism>
<accession>A0A2K4ZR55</accession>
<evidence type="ECO:0000313" key="1">
    <source>
        <dbReference type="EMBL" id="SOY32981.1"/>
    </source>
</evidence>
<gene>
    <name evidence="1" type="ORF">AMURIS_05749</name>
</gene>
<dbReference type="EMBL" id="OFSM01000133">
    <property type="protein sequence ID" value="SOY32981.1"/>
    <property type="molecule type" value="Genomic_DNA"/>
</dbReference>
<dbReference type="AlphaFoldDB" id="A0A2K4ZR55"/>
<proteinExistence type="predicted"/>
<keyword evidence="2" id="KW-1185">Reference proteome</keyword>